<gene>
    <name evidence="1" type="ORF">MLD38_026373</name>
</gene>
<dbReference type="Proteomes" id="UP001057402">
    <property type="component" value="Chromosome 7"/>
</dbReference>
<protein>
    <submittedName>
        <fullName evidence="1">Uncharacterized protein</fullName>
    </submittedName>
</protein>
<proteinExistence type="predicted"/>
<keyword evidence="2" id="KW-1185">Reference proteome</keyword>
<accession>A0ACB9P1W0</accession>
<evidence type="ECO:0000313" key="2">
    <source>
        <dbReference type="Proteomes" id="UP001057402"/>
    </source>
</evidence>
<name>A0ACB9P1W0_9MYRT</name>
<sequence>MHLVDALPSENHGDMPLHGLVQGDEHHVFKSFGDPDPKTTYDVAIFASDSWRKPLKNGKEKTEECSTKGSKQKQGISVVKAGSLDKDPDGASEDSGTDDNVGEMTDGILSNEPRESYELPSQDELIRQAFAGDDVEEDFEKDKLEILNEENPEPEKPVLVPGWGQWTHVQQKKGMPSWMQKEHEDAKKKREEALKKRKDANLENVIIAEKIGKKVEKLLTMGLPFPFTSKDVFEQSIRMLLGPDFNPATAIGALNRPEVVKKSGIIIKPIQFKEVDPHERANGGATGYQKVASSQKRKTGGKKSKMNKKVAKANKR</sequence>
<dbReference type="EMBL" id="CM042886">
    <property type="protein sequence ID" value="KAI4341679.1"/>
    <property type="molecule type" value="Genomic_DNA"/>
</dbReference>
<evidence type="ECO:0000313" key="1">
    <source>
        <dbReference type="EMBL" id="KAI4341679.1"/>
    </source>
</evidence>
<reference evidence="2" key="1">
    <citation type="journal article" date="2023" name="Front. Plant Sci.">
        <title>Chromosomal-level genome assembly of Melastoma candidum provides insights into trichome evolution.</title>
        <authorList>
            <person name="Zhong Y."/>
            <person name="Wu W."/>
            <person name="Sun C."/>
            <person name="Zou P."/>
            <person name="Liu Y."/>
            <person name="Dai S."/>
            <person name="Zhou R."/>
        </authorList>
    </citation>
    <scope>NUCLEOTIDE SEQUENCE [LARGE SCALE GENOMIC DNA]</scope>
</reference>
<organism evidence="1 2">
    <name type="scientific">Melastoma candidum</name>
    <dbReference type="NCBI Taxonomy" id="119954"/>
    <lineage>
        <taxon>Eukaryota</taxon>
        <taxon>Viridiplantae</taxon>
        <taxon>Streptophyta</taxon>
        <taxon>Embryophyta</taxon>
        <taxon>Tracheophyta</taxon>
        <taxon>Spermatophyta</taxon>
        <taxon>Magnoliopsida</taxon>
        <taxon>eudicotyledons</taxon>
        <taxon>Gunneridae</taxon>
        <taxon>Pentapetalae</taxon>
        <taxon>rosids</taxon>
        <taxon>malvids</taxon>
        <taxon>Myrtales</taxon>
        <taxon>Melastomataceae</taxon>
        <taxon>Melastomatoideae</taxon>
        <taxon>Melastomateae</taxon>
        <taxon>Melastoma</taxon>
    </lineage>
</organism>
<comment type="caution">
    <text evidence="1">The sequence shown here is derived from an EMBL/GenBank/DDBJ whole genome shotgun (WGS) entry which is preliminary data.</text>
</comment>